<keyword evidence="2" id="KW-1133">Transmembrane helix</keyword>
<keyword evidence="1" id="KW-0175">Coiled coil</keyword>
<dbReference type="PANTHER" id="PTHR33740">
    <property type="entry name" value="GPI-ANCHORED ADHESIN-LIKE PROTEIN"/>
    <property type="match status" value="1"/>
</dbReference>
<name>A0A5J5AJ91_9ASTE</name>
<dbReference type="PANTHER" id="PTHR33740:SF1">
    <property type="entry name" value="SLH DOMAIN PROTEIN"/>
    <property type="match status" value="1"/>
</dbReference>
<dbReference type="EMBL" id="CM018044">
    <property type="protein sequence ID" value="KAA8529221.1"/>
    <property type="molecule type" value="Genomic_DNA"/>
</dbReference>
<evidence type="ECO:0000313" key="4">
    <source>
        <dbReference type="EMBL" id="KAA8529221.1"/>
    </source>
</evidence>
<organism evidence="4 5">
    <name type="scientific">Nyssa sinensis</name>
    <dbReference type="NCBI Taxonomy" id="561372"/>
    <lineage>
        <taxon>Eukaryota</taxon>
        <taxon>Viridiplantae</taxon>
        <taxon>Streptophyta</taxon>
        <taxon>Embryophyta</taxon>
        <taxon>Tracheophyta</taxon>
        <taxon>Spermatophyta</taxon>
        <taxon>Magnoliopsida</taxon>
        <taxon>eudicotyledons</taxon>
        <taxon>Gunneridae</taxon>
        <taxon>Pentapetalae</taxon>
        <taxon>asterids</taxon>
        <taxon>Cornales</taxon>
        <taxon>Nyssaceae</taxon>
        <taxon>Nyssa</taxon>
    </lineage>
</organism>
<keyword evidence="2" id="KW-0812">Transmembrane</keyword>
<gene>
    <name evidence="4" type="ORF">F0562_033980</name>
</gene>
<dbReference type="Proteomes" id="UP000325577">
    <property type="component" value="Linkage Group LG20"/>
</dbReference>
<dbReference type="AlphaFoldDB" id="A0A5J5AJ91"/>
<evidence type="ECO:0000256" key="2">
    <source>
        <dbReference type="SAM" id="Phobius"/>
    </source>
</evidence>
<keyword evidence="2" id="KW-0472">Membrane</keyword>
<dbReference type="InterPro" id="IPR001119">
    <property type="entry name" value="SLH_dom"/>
</dbReference>
<reference evidence="4 5" key="1">
    <citation type="submission" date="2019-09" db="EMBL/GenBank/DDBJ databases">
        <title>A chromosome-level genome assembly of the Chinese tupelo Nyssa sinensis.</title>
        <authorList>
            <person name="Yang X."/>
            <person name="Kang M."/>
            <person name="Yang Y."/>
            <person name="Xiong H."/>
            <person name="Wang M."/>
            <person name="Zhang Z."/>
            <person name="Wang Z."/>
            <person name="Wu H."/>
            <person name="Ma T."/>
            <person name="Liu J."/>
            <person name="Xi Z."/>
        </authorList>
    </citation>
    <scope>NUCLEOTIDE SEQUENCE [LARGE SCALE GENOMIC DNA]</scope>
    <source>
        <strain evidence="4">J267</strain>
        <tissue evidence="4">Leaf</tissue>
    </source>
</reference>
<dbReference type="PROSITE" id="PS51272">
    <property type="entry name" value="SLH"/>
    <property type="match status" value="1"/>
</dbReference>
<dbReference type="OrthoDB" id="1931230at2759"/>
<sequence length="587" mass="66076">MKTPGICSLPSPSSLFLPTNTRFPFHRCNASVLNSSHSILISHRSRNPRSSFSVSVAERDLEASWFAPERNATDDYGGWAIVETPRPKKKKGLPPFLLVGIGTSIAALLASIAHFSLSRRGFQFRLSSPLHALHGMLMPSGPNKAIDSKTVDADASSWNDVAPVGSLESVSDVVVESVAAETNIIKRQEGKLGRIIIPVAVDSTQQEALLMLKKLKIIEDDVKADELCTRREYARWLVQTYLLLERSPKHRIVPYIALSGSIIAAFDDVSIEDPDFWPIQSLAEAGIILSNLSGKNSSPDLDDSEGHKGVNFFPERFISRQDLISWKAQIDNEAEPGINEKISRINMGFMDVKEISADAPPELFMDMLAGDKSILRNVFGHVKRFQPNKPSTTAQAAVALTSGRMTEVIHTELSRLEAEKSLRQNAMEEIRSELLDRGDIQRYWDEKLEEEKTRGCEVERAYLAAVHDLEQEKIVQENTLAEYLKEKAAMDCQKQLLFNLKEEVNEMSERLQLERAKHMDEKRNLQDMLSNLQGKQEGLLVARSILEAEIEALRILRSWIEDEARKNKARAKVLEEVGRRWKWDDQA</sequence>
<feature type="domain" description="SLH" evidence="3">
    <location>
        <begin position="262"/>
        <end position="341"/>
    </location>
</feature>
<keyword evidence="5" id="KW-1185">Reference proteome</keyword>
<feature type="coiled-coil region" evidence="1">
    <location>
        <begin position="466"/>
        <end position="535"/>
    </location>
</feature>
<evidence type="ECO:0000256" key="1">
    <source>
        <dbReference type="SAM" id="Coils"/>
    </source>
</evidence>
<evidence type="ECO:0000313" key="5">
    <source>
        <dbReference type="Proteomes" id="UP000325577"/>
    </source>
</evidence>
<proteinExistence type="predicted"/>
<protein>
    <recommendedName>
        <fullName evidence="3">SLH domain-containing protein</fullName>
    </recommendedName>
</protein>
<evidence type="ECO:0000259" key="3">
    <source>
        <dbReference type="PROSITE" id="PS51272"/>
    </source>
</evidence>
<accession>A0A5J5AJ91</accession>
<feature type="transmembrane region" description="Helical" evidence="2">
    <location>
        <begin position="96"/>
        <end position="117"/>
    </location>
</feature>